<evidence type="ECO:0000313" key="2">
    <source>
        <dbReference type="Proteomes" id="UP000241771"/>
    </source>
</evidence>
<comment type="caution">
    <text evidence="1">The sequence shown here is derived from an EMBL/GenBank/DDBJ whole genome shotgun (WGS) entry which is preliminary data.</text>
</comment>
<dbReference type="Gene3D" id="3.30.450.20">
    <property type="entry name" value="PAS domain"/>
    <property type="match status" value="1"/>
</dbReference>
<dbReference type="GO" id="GO:0005886">
    <property type="term" value="C:plasma membrane"/>
    <property type="evidence" value="ECO:0007669"/>
    <property type="project" value="UniProtKB-SubCell"/>
</dbReference>
<name>A0A2T3NBR6_9GAMM</name>
<protein>
    <recommendedName>
        <fullName evidence="3">Chemotaxis protein</fullName>
    </recommendedName>
</protein>
<organism evidence="1 2">
    <name type="scientific">Photobacterium sanctipauli</name>
    <dbReference type="NCBI Taxonomy" id="1342794"/>
    <lineage>
        <taxon>Bacteria</taxon>
        <taxon>Pseudomonadati</taxon>
        <taxon>Pseudomonadota</taxon>
        <taxon>Gammaproteobacteria</taxon>
        <taxon>Vibrionales</taxon>
        <taxon>Vibrionaceae</taxon>
        <taxon>Photobacterium</taxon>
    </lineage>
</organism>
<gene>
    <name evidence="1" type="ORF">C9I98_24210</name>
</gene>
<proteinExistence type="predicted"/>
<evidence type="ECO:0000313" key="1">
    <source>
        <dbReference type="EMBL" id="PSW11356.1"/>
    </source>
</evidence>
<sequence length="105" mass="12182">MLKLHKSSNTVLFSILILLISVVIAFRWMEFQKIEGLLFNTHKERIIEHIRFTSDIVAQFERKEISGELNRQQAQNAVINILSNADYSSKEYVWITNPSLTMLSA</sequence>
<dbReference type="AlphaFoldDB" id="A0A2T3NBR6"/>
<keyword evidence="2" id="KW-1185">Reference proteome</keyword>
<evidence type="ECO:0008006" key="3">
    <source>
        <dbReference type="Google" id="ProtNLM"/>
    </source>
</evidence>
<reference evidence="1 2" key="1">
    <citation type="submission" date="2018-01" db="EMBL/GenBank/DDBJ databases">
        <title>Whole genome sequencing of Histamine producing bacteria.</title>
        <authorList>
            <person name="Butler K."/>
        </authorList>
    </citation>
    <scope>NUCLEOTIDE SEQUENCE [LARGE SCALE GENOMIC DNA]</scope>
    <source>
        <strain evidence="1 2">DSM 100436</strain>
    </source>
</reference>
<dbReference type="EMBL" id="PYMA01000024">
    <property type="protein sequence ID" value="PSW11356.1"/>
    <property type="molecule type" value="Genomic_DNA"/>
</dbReference>
<dbReference type="Proteomes" id="UP000241771">
    <property type="component" value="Unassembled WGS sequence"/>
</dbReference>
<accession>A0A2T3NBR6</accession>